<sequence>MKLVSHKELHNEWMQDDEYRAAWQEEERKEKLRELLAEWRKHDNLTKTQVAERMGVTPPVISRLENNITKASIDTLTRYAHACGIKKPVIALY</sequence>
<dbReference type="EMBL" id="FR904233">
    <property type="protein sequence ID" value="CDG47947.1"/>
    <property type="molecule type" value="Genomic_DNA"/>
</dbReference>
<dbReference type="CDD" id="cd00093">
    <property type="entry name" value="HTH_XRE"/>
    <property type="match status" value="1"/>
</dbReference>
<dbReference type="Pfam" id="PF01381">
    <property type="entry name" value="HTH_3"/>
    <property type="match status" value="1"/>
</dbReference>
<proteinExistence type="predicted"/>
<dbReference type="RefSeq" id="WP_061770358.1">
    <property type="nucleotide sequence ID" value="NZ_FR904233.1"/>
</dbReference>
<dbReference type="PROSITE" id="PS50943">
    <property type="entry name" value="HTH_CROC1"/>
    <property type="match status" value="1"/>
</dbReference>
<dbReference type="OrthoDB" id="7065101at2"/>
<evidence type="ECO:0000313" key="2">
    <source>
        <dbReference type="EMBL" id="CDG47947.1"/>
    </source>
</evidence>
<feature type="domain" description="HTH cro/C1-type" evidence="1">
    <location>
        <begin position="36"/>
        <end position="92"/>
    </location>
</feature>
<reference evidence="2" key="2">
    <citation type="journal article" date="2014" name="Genome Biol. Evol.">
        <title>Settling down: the genome of Serratia symbiotica from the aphid Cinara tujafilina zooms in on the process of accommodation to a cooperative intracellular life.</title>
        <authorList>
            <person name="Manzano-Marin A."/>
            <person name="Latorre A."/>
        </authorList>
    </citation>
    <scope>NUCLEOTIDE SEQUENCE</scope>
    <source>
        <strain evidence="2">SCt-VLC</strain>
    </source>
</reference>
<gene>
    <name evidence="2" type="ORF">SCTVLC_1233</name>
</gene>
<accession>A0A068RDK6</accession>
<dbReference type="InterPro" id="IPR010982">
    <property type="entry name" value="Lambda_DNA-bd_dom_sf"/>
</dbReference>
<reference evidence="2" key="1">
    <citation type="submission" date="2013-06" db="EMBL/GenBank/DDBJ databases">
        <authorList>
            <person name="Mazano-Marin A."/>
        </authorList>
    </citation>
    <scope>NUCLEOTIDE SEQUENCE</scope>
    <source>
        <strain evidence="2">SCt-VLC</strain>
    </source>
</reference>
<dbReference type="SUPFAM" id="SSF47413">
    <property type="entry name" value="lambda repressor-like DNA-binding domains"/>
    <property type="match status" value="1"/>
</dbReference>
<dbReference type="AlphaFoldDB" id="A0A068RDK6"/>
<protein>
    <submittedName>
        <fullName evidence="2">Helix-turn-helix domain-containing protein</fullName>
    </submittedName>
</protein>
<dbReference type="Gene3D" id="1.10.260.40">
    <property type="entry name" value="lambda repressor-like DNA-binding domains"/>
    <property type="match status" value="1"/>
</dbReference>
<dbReference type="InterPro" id="IPR001387">
    <property type="entry name" value="Cro/C1-type_HTH"/>
</dbReference>
<name>A0A068RDK6_9GAMM</name>
<evidence type="ECO:0000259" key="1">
    <source>
        <dbReference type="PROSITE" id="PS50943"/>
    </source>
</evidence>
<dbReference type="GO" id="GO:0003677">
    <property type="term" value="F:DNA binding"/>
    <property type="evidence" value="ECO:0007669"/>
    <property type="project" value="InterPro"/>
</dbReference>
<organism evidence="2">
    <name type="scientific">Serratia symbiotica SCt-VLC</name>
    <dbReference type="NCBI Taxonomy" id="1347341"/>
    <lineage>
        <taxon>Bacteria</taxon>
        <taxon>Pseudomonadati</taxon>
        <taxon>Pseudomonadota</taxon>
        <taxon>Gammaproteobacteria</taxon>
        <taxon>Enterobacterales</taxon>
        <taxon>Yersiniaceae</taxon>
        <taxon>Serratia</taxon>
        <taxon>Serratia symbiotica</taxon>
    </lineage>
</organism>
<dbReference type="SMART" id="SM00530">
    <property type="entry name" value="HTH_XRE"/>
    <property type="match status" value="1"/>
</dbReference>